<dbReference type="RefSeq" id="XP_028545963.1">
    <property type="nucleotide sequence ID" value="XM_028690162.1"/>
</dbReference>
<feature type="coiled-coil region" evidence="1">
    <location>
        <begin position="103"/>
        <end position="130"/>
    </location>
</feature>
<keyword evidence="2" id="KW-1133">Transmembrane helix</keyword>
<gene>
    <name evidence="3" type="ORF">PGO_141680</name>
</gene>
<dbReference type="AlphaFoldDB" id="A0A1Y1JTZ3"/>
<reference evidence="4" key="1">
    <citation type="submission" date="2017-04" db="EMBL/GenBank/DDBJ databases">
        <title>Plasmodium gonderi genome.</title>
        <authorList>
            <person name="Arisue N."/>
            <person name="Honma H."/>
            <person name="Kawai S."/>
            <person name="Tougan T."/>
            <person name="Tanabe K."/>
            <person name="Horii T."/>
        </authorList>
    </citation>
    <scope>NUCLEOTIDE SEQUENCE [LARGE SCALE GENOMIC DNA]</scope>
    <source>
        <strain evidence="4">ATCC 30045</strain>
    </source>
</reference>
<organism evidence="3 4">
    <name type="scientific">Plasmodium gonderi</name>
    <dbReference type="NCBI Taxonomy" id="77519"/>
    <lineage>
        <taxon>Eukaryota</taxon>
        <taxon>Sar</taxon>
        <taxon>Alveolata</taxon>
        <taxon>Apicomplexa</taxon>
        <taxon>Aconoidasida</taxon>
        <taxon>Haemosporida</taxon>
        <taxon>Plasmodiidae</taxon>
        <taxon>Plasmodium</taxon>
        <taxon>Plasmodium (Plasmodium)</taxon>
    </lineage>
</organism>
<evidence type="ECO:0000256" key="2">
    <source>
        <dbReference type="SAM" id="Phobius"/>
    </source>
</evidence>
<dbReference type="EMBL" id="BDQF01000015">
    <property type="protein sequence ID" value="GAW83374.1"/>
    <property type="molecule type" value="Genomic_DNA"/>
</dbReference>
<accession>A0A1Y1JTZ3</accession>
<protein>
    <submittedName>
        <fullName evidence="3">Uncharacterized protein</fullName>
    </submittedName>
</protein>
<dbReference type="GeneID" id="39750117"/>
<evidence type="ECO:0000256" key="1">
    <source>
        <dbReference type="SAM" id="Coils"/>
    </source>
</evidence>
<keyword evidence="2" id="KW-0812">Transmembrane</keyword>
<feature type="transmembrane region" description="Helical" evidence="2">
    <location>
        <begin position="6"/>
        <end position="26"/>
    </location>
</feature>
<dbReference type="OMA" id="NSFQRHH"/>
<keyword evidence="1" id="KW-0175">Coiled coil</keyword>
<sequence length="611" mass="71252">MKKYLVVLHIEIILLFIQIVNIFALINVKGELKLLSPILDQGHITDEIKNYKNEIETQQNDKLNNDVDFQLKELASLMSLVRDTQDQQEEELNDLSISLEITKDSLLKMLSEYENRIDQLEYTIMEIKKYDPYMEKFNYPISKYWLKIDFHNFKSLWKYQKKKHYTSIVQVIDMTNFKYPSTILLLRHHKLIEGYINVEVLQKSSSLQSNLNNSSSGIIFDFVDVHNFSFVELSILHNQVVISLGVIDDSRYSRIISKGVEADGKNFNALICEFVSNKMNIFLNYKKVIEVNFMNRNISDSSGENPNKSIGLFTKSGTAEFRNFFTGSLQFEKIMEHKLVIPDEKDISIATVTNSYRFSNKETKDDLSVYTIPYSNKDYDDYFEEEIINDVYPVPDSNSRYDNIYDNINVSEYAKRNNVDVSNELSFNSCKNYTSKDFNLNEWISNNKGSSNNWNVISQFGIKKMIFRNSYKFPLFNSALVYKNILCNSIIMSSYIKVENDTEAGFLFRYENKDNMFILTISTPNKEIILKKKKNNIETVIKSEYVKNINSIQRHQLLIQDSGEAGVIHVYLDTSKLFSIDQENYFKSGKIGFYVEHGYAAFDTLKVQQHV</sequence>
<keyword evidence="4" id="KW-1185">Reference proteome</keyword>
<evidence type="ECO:0000313" key="4">
    <source>
        <dbReference type="Proteomes" id="UP000195521"/>
    </source>
</evidence>
<name>A0A1Y1JTZ3_PLAGO</name>
<proteinExistence type="predicted"/>
<comment type="caution">
    <text evidence="3">The sequence shown here is derived from an EMBL/GenBank/DDBJ whole genome shotgun (WGS) entry which is preliminary data.</text>
</comment>
<dbReference type="Proteomes" id="UP000195521">
    <property type="component" value="Unassembled WGS sequence"/>
</dbReference>
<dbReference type="OrthoDB" id="329083at2759"/>
<dbReference type="Gene3D" id="2.60.120.560">
    <property type="entry name" value="Exo-inulinase, domain 1"/>
    <property type="match status" value="2"/>
</dbReference>
<evidence type="ECO:0000313" key="3">
    <source>
        <dbReference type="EMBL" id="GAW83374.1"/>
    </source>
</evidence>
<keyword evidence="2" id="KW-0472">Membrane</keyword>